<reference evidence="3" key="1">
    <citation type="submission" date="2018-10" db="EMBL/GenBank/DDBJ databases">
        <authorList>
            <person name="Peiro R."/>
            <person name="Begona"/>
            <person name="Cbmso G."/>
            <person name="Lopez M."/>
            <person name="Gonzalez S."/>
            <person name="Sacristan E."/>
            <person name="Castillo E."/>
        </authorList>
    </citation>
    <scope>NUCLEOTIDE SEQUENCE [LARGE SCALE GENOMIC DNA]</scope>
</reference>
<evidence type="ECO:0000259" key="1">
    <source>
        <dbReference type="Pfam" id="PF10074"/>
    </source>
</evidence>
<dbReference type="AlphaFoldDB" id="A0A3S4DDR6"/>
<sequence>MLDGGCNFEVPPELNAAETTVFWAPEADPGTVILTALPPIPGLESVAPPDLDPDTARNSPDGLSIIHGHGASIVPLLLTGDVAPDKPVAALVPLGADGLDRIEAVTRLWRAFNNRPVPPDSRLTAQQRRRLRHMLQAVDGRMDGASYRAIADTIYGASRVAESPWKTSALRDSTIDLVKDGFALIAGGYRKLLRHRRRS</sequence>
<evidence type="ECO:0000313" key="2">
    <source>
        <dbReference type="EMBL" id="VCU07780.1"/>
    </source>
</evidence>
<gene>
    <name evidence="2" type="ORF">RHODGE_RHODGE_00952</name>
</gene>
<feature type="domain" description="T6SS Transcription factor RovC-like DNA binding" evidence="1">
    <location>
        <begin position="91"/>
        <end position="194"/>
    </location>
</feature>
<evidence type="ECO:0000313" key="3">
    <source>
        <dbReference type="Proteomes" id="UP000289200"/>
    </source>
</evidence>
<proteinExistence type="predicted"/>
<name>A0A3S4DDR6_9BRAD</name>
<keyword evidence="3" id="KW-1185">Reference proteome</keyword>
<dbReference type="InterPro" id="IPR018754">
    <property type="entry name" value="RovC-like_DNA-bd"/>
</dbReference>
<dbReference type="Pfam" id="PF10074">
    <property type="entry name" value="RovC_DNA-bd"/>
    <property type="match status" value="1"/>
</dbReference>
<dbReference type="EMBL" id="UWOC01000066">
    <property type="protein sequence ID" value="VCU07780.1"/>
    <property type="molecule type" value="Genomic_DNA"/>
</dbReference>
<protein>
    <recommendedName>
        <fullName evidence="1">T6SS Transcription factor RovC-like DNA binding domain-containing protein</fullName>
    </recommendedName>
</protein>
<dbReference type="Proteomes" id="UP000289200">
    <property type="component" value="Unassembled WGS sequence"/>
</dbReference>
<accession>A0A3S4DDR6</accession>
<organism evidence="2 3">
    <name type="scientific">Rhodoplanes serenus</name>
    <dbReference type="NCBI Taxonomy" id="200615"/>
    <lineage>
        <taxon>Bacteria</taxon>
        <taxon>Pseudomonadati</taxon>
        <taxon>Pseudomonadota</taxon>
        <taxon>Alphaproteobacteria</taxon>
        <taxon>Hyphomicrobiales</taxon>
        <taxon>Nitrobacteraceae</taxon>
        <taxon>Rhodoplanes</taxon>
    </lineage>
</organism>
<comment type="caution">
    <text evidence="2">The sequence shown here is derived from an EMBL/GenBank/DDBJ whole genome shotgun (WGS) entry which is preliminary data.</text>
</comment>